<evidence type="ECO:0000313" key="1">
    <source>
        <dbReference type="EMBL" id="KAG6778915.1"/>
    </source>
</evidence>
<dbReference type="OrthoDB" id="884905at2759"/>
<sequence length="240" mass="27040">MPQKRTINKGERNSNRLSLSVSRLKTLAKTSKLIMANSKQLLILSFLAVAILVLSTLVQSSNASSSSSSHDRVLLARQRNAARFQIPSCSEMVSRSQCSHNPNCKWCKSEVLDDMCFSKAEAWRLPQQLHEYFLLHSAAYAKNGEVVKPGGGEMEIWYTLNVMSSLLLNRNEAVARSVLFHCDQEAKLLQDNPGRDAHAEQQSSGKPRPCSLLFHNIWKEERVNNISLARFYVRALPVKK</sequence>
<accession>A0A8X8AD81</accession>
<keyword evidence="2" id="KW-1185">Reference proteome</keyword>
<protein>
    <submittedName>
        <fullName evidence="1">Uncharacterized protein</fullName>
    </submittedName>
</protein>
<dbReference type="Proteomes" id="UP000886885">
    <property type="component" value="Chromosome 4A"/>
</dbReference>
<organism evidence="1 2">
    <name type="scientific">Populus tomentosa</name>
    <name type="common">Chinese white poplar</name>
    <dbReference type="NCBI Taxonomy" id="118781"/>
    <lineage>
        <taxon>Eukaryota</taxon>
        <taxon>Viridiplantae</taxon>
        <taxon>Streptophyta</taxon>
        <taxon>Embryophyta</taxon>
        <taxon>Tracheophyta</taxon>
        <taxon>Spermatophyta</taxon>
        <taxon>Magnoliopsida</taxon>
        <taxon>eudicotyledons</taxon>
        <taxon>Gunneridae</taxon>
        <taxon>Pentapetalae</taxon>
        <taxon>rosids</taxon>
        <taxon>fabids</taxon>
        <taxon>Malpighiales</taxon>
        <taxon>Salicaceae</taxon>
        <taxon>Saliceae</taxon>
        <taxon>Populus</taxon>
    </lineage>
</organism>
<dbReference type="PANTHER" id="PTHR36896">
    <property type="entry name" value="OS01G0729500 PROTEIN"/>
    <property type="match status" value="1"/>
</dbReference>
<name>A0A8X8AD81_POPTO</name>
<dbReference type="EMBL" id="JAAWWB010000007">
    <property type="protein sequence ID" value="KAG6778915.1"/>
    <property type="molecule type" value="Genomic_DNA"/>
</dbReference>
<proteinExistence type="predicted"/>
<dbReference type="PANTHER" id="PTHR36896:SF2">
    <property type="entry name" value="OS01G0729500 PROTEIN"/>
    <property type="match status" value="1"/>
</dbReference>
<comment type="caution">
    <text evidence="1">The sequence shown here is derived from an EMBL/GenBank/DDBJ whole genome shotgun (WGS) entry which is preliminary data.</text>
</comment>
<evidence type="ECO:0000313" key="2">
    <source>
        <dbReference type="Proteomes" id="UP000886885"/>
    </source>
</evidence>
<reference evidence="1" key="1">
    <citation type="journal article" date="2020" name="bioRxiv">
        <title>Hybrid origin of Populus tomentosa Carr. identified through genome sequencing and phylogenomic analysis.</title>
        <authorList>
            <person name="An X."/>
            <person name="Gao K."/>
            <person name="Chen Z."/>
            <person name="Li J."/>
            <person name="Yang X."/>
            <person name="Yang X."/>
            <person name="Zhou J."/>
            <person name="Guo T."/>
            <person name="Zhao T."/>
            <person name="Huang S."/>
            <person name="Miao D."/>
            <person name="Khan W.U."/>
            <person name="Rao P."/>
            <person name="Ye M."/>
            <person name="Lei B."/>
            <person name="Liao W."/>
            <person name="Wang J."/>
            <person name="Ji L."/>
            <person name="Li Y."/>
            <person name="Guo B."/>
            <person name="Mustafa N.S."/>
            <person name="Li S."/>
            <person name="Yun Q."/>
            <person name="Keller S.R."/>
            <person name="Mao J."/>
            <person name="Zhang R."/>
            <person name="Strauss S.H."/>
        </authorList>
    </citation>
    <scope>NUCLEOTIDE SEQUENCE</scope>
    <source>
        <strain evidence="1">GM15</strain>
        <tissue evidence="1">Leaf</tissue>
    </source>
</reference>
<dbReference type="AlphaFoldDB" id="A0A8X8AD81"/>
<gene>
    <name evidence="1" type="ORF">POTOM_015278</name>
</gene>